<reference evidence="2 3" key="1">
    <citation type="submission" date="2018-06" db="EMBL/GenBank/DDBJ databases">
        <authorList>
            <person name="Strepis N."/>
        </authorList>
    </citation>
    <scope>NUCLEOTIDE SEQUENCE [LARGE SCALE GENOMIC DNA]</scope>
    <source>
        <strain evidence="2">LUCI</strain>
    </source>
</reference>
<evidence type="ECO:0000259" key="1">
    <source>
        <dbReference type="SMART" id="SM01264"/>
    </source>
</evidence>
<gene>
    <name evidence="2" type="ORF">LUCI_5033</name>
</gene>
<dbReference type="Gene3D" id="3.30.830.10">
    <property type="entry name" value="Metalloenzyme, LuxS/M16 peptidase-like"/>
    <property type="match status" value="4"/>
</dbReference>
<dbReference type="OrthoDB" id="9762027at2"/>
<evidence type="ECO:0000313" key="2">
    <source>
        <dbReference type="EMBL" id="VBB09735.1"/>
    </source>
</evidence>
<protein>
    <recommendedName>
        <fullName evidence="1">Peptidase M16C associated domain-containing protein</fullName>
    </recommendedName>
</protein>
<dbReference type="FunFam" id="3.30.830.10:FF:000034">
    <property type="entry name" value="presequence protease 1, chloroplastic/mitochondrial"/>
    <property type="match status" value="1"/>
</dbReference>
<dbReference type="SMART" id="SM01264">
    <property type="entry name" value="M16C_associated"/>
    <property type="match status" value="1"/>
</dbReference>
<dbReference type="InterPro" id="IPR013578">
    <property type="entry name" value="Peptidase_M16C_assoc"/>
</dbReference>
<dbReference type="EMBL" id="UPPP01000133">
    <property type="protein sequence ID" value="VBB09735.1"/>
    <property type="molecule type" value="Genomic_DNA"/>
</dbReference>
<dbReference type="GO" id="GO:0004222">
    <property type="term" value="F:metalloendopeptidase activity"/>
    <property type="evidence" value="ECO:0007669"/>
    <property type="project" value="TreeGrafter"/>
</dbReference>
<dbReference type="RefSeq" id="WP_122630552.1">
    <property type="nucleotide sequence ID" value="NZ_UPPP01000133.1"/>
</dbReference>
<dbReference type="InterPro" id="IPR011249">
    <property type="entry name" value="Metalloenz_LuxS/M16"/>
</dbReference>
<dbReference type="InterPro" id="IPR055130">
    <property type="entry name" value="PreP_C"/>
</dbReference>
<dbReference type="Proteomes" id="UP000277811">
    <property type="component" value="Unassembled WGS sequence"/>
</dbReference>
<feature type="domain" description="Peptidase M16C associated" evidence="1">
    <location>
        <begin position="464"/>
        <end position="713"/>
    </location>
</feature>
<dbReference type="AlphaFoldDB" id="A0A498RFE7"/>
<name>A0A498RFE7_9FIRM</name>
<organism evidence="2 3">
    <name type="scientific">Lucifera butyrica</name>
    <dbReference type="NCBI Taxonomy" id="1351585"/>
    <lineage>
        <taxon>Bacteria</taxon>
        <taxon>Bacillati</taxon>
        <taxon>Bacillota</taxon>
        <taxon>Negativicutes</taxon>
        <taxon>Veillonellales</taxon>
        <taxon>Veillonellaceae</taxon>
        <taxon>Lucifera</taxon>
    </lineage>
</organism>
<dbReference type="SUPFAM" id="SSF63411">
    <property type="entry name" value="LuxS/MPP-like metallohydrolase"/>
    <property type="match status" value="4"/>
</dbReference>
<sequence length="974" mass="110548">MEWKKGNIYHGFRLEAEKQIEDIRSLAKIFYHEQSGARLFFLENDDDNKVFSITFRTPPADSTGLPHIMEHSVLCGSRKFPLREPFVELAKGSLNTYLNAMTYPDKTMYPIASRNPKDFRNLMDVYLDAVFYPNLYDCPETLMQEGWHYELEDPQGEITYKGVVYNEMKGALSAPDAILESHTLAALYPDTAYGFESGGDPEVIPQLTQAQFIQFHRQYYHPANAYIYLYGDMDLLEQLQFLDESYLRHFNKTQIDSTIKLQPAFSRKVEKVFEYSIGMNEQAADKTFMSMNFVVGQTKDAELALAGEILEYLLLETPAAPLKKALLEAGVGKDVKGSFVRCMLQPLFSIIVSGTNESEKEKFVRTVDRELKRLVAEGIDKKLIEACINLFEFRLREANYGIRPKGLVYNAMCLDSWLYDESPVLHLEYMSSLEKIKRALTTDYFEQLIQRYLLDNNHQALVILRPQPGMAAAKDQAVREELARYKASLSPAAIDELIANTARLKLRQQTPDSPAALASIPLLTLKDIEPRAAALPLNEKKEQEIPVLFHSLPTNGIAYVNLYFDTRHVPAQYLSYVYLLAEMLGKISTEKYDYTELSNEVNIHTGGITNEVAVYTEKDNTETYYPKFIIKSKAFVTKLPELAGLLKQIIAHSRFDQAKRIGELVQEVKSRWDANLFSRGRVLAVNRVLSYFSASAQYSENGMLAFYDFIAGLERDYATGAAEIMENLAKVTQAIFTRSNLLVSVTADEAAYAAFQRDFSGFYSCLPASQGQDESCPFEPARGNEGFMTAGKVQYVVKAANFRRLGYSYHGCLKVAETILSYDYLWTRVRVQGGAYGGFAGFESNGNLVFSSYRDPNLKETLTAYDETADYLRQFPADERELTKYIIGTISRLDAALAAAQKGEQAAIRYIRHISRADLQRERDEILATRRDDIRQLAGLVEAAMKQDYFCVLGSEQKLRENAGLFKQIRNVLK</sequence>
<keyword evidence="3" id="KW-1185">Reference proteome</keyword>
<dbReference type="GO" id="GO:0046872">
    <property type="term" value="F:metal ion binding"/>
    <property type="evidence" value="ECO:0007669"/>
    <property type="project" value="InterPro"/>
</dbReference>
<dbReference type="PANTHER" id="PTHR43016:SF13">
    <property type="entry name" value="PRESEQUENCE PROTEASE, MITOCHONDRIAL"/>
    <property type="match status" value="1"/>
</dbReference>
<dbReference type="GO" id="GO:0016485">
    <property type="term" value="P:protein processing"/>
    <property type="evidence" value="ECO:0007669"/>
    <property type="project" value="TreeGrafter"/>
</dbReference>
<accession>A0A498RFE7</accession>
<dbReference type="Pfam" id="PF05193">
    <property type="entry name" value="Peptidase_M16_C"/>
    <property type="match status" value="1"/>
</dbReference>
<evidence type="ECO:0000313" key="3">
    <source>
        <dbReference type="Proteomes" id="UP000277811"/>
    </source>
</evidence>
<proteinExistence type="predicted"/>
<dbReference type="PANTHER" id="PTHR43016">
    <property type="entry name" value="PRESEQUENCE PROTEASE"/>
    <property type="match status" value="1"/>
</dbReference>
<dbReference type="Pfam" id="PF22516">
    <property type="entry name" value="PreP_C"/>
    <property type="match status" value="1"/>
</dbReference>
<dbReference type="InterPro" id="IPR007863">
    <property type="entry name" value="Peptidase_M16_C"/>
</dbReference>
<dbReference type="Pfam" id="PF08367">
    <property type="entry name" value="M16C_assoc"/>
    <property type="match status" value="1"/>
</dbReference>